<evidence type="ECO:0000313" key="4">
    <source>
        <dbReference type="Proteomes" id="UP000239736"/>
    </source>
</evidence>
<evidence type="ECO:0000256" key="1">
    <source>
        <dbReference type="SAM" id="Phobius"/>
    </source>
</evidence>
<dbReference type="EMBL" id="PRDS01000010">
    <property type="protein sequence ID" value="PPB79662.1"/>
    <property type="molecule type" value="Genomic_DNA"/>
</dbReference>
<dbReference type="Proteomes" id="UP000239736">
    <property type="component" value="Unassembled WGS sequence"/>
</dbReference>
<keyword evidence="1" id="KW-1133">Transmembrane helix</keyword>
<dbReference type="RefSeq" id="WP_245873167.1">
    <property type="nucleotide sequence ID" value="NZ_PRDS01000010.1"/>
</dbReference>
<dbReference type="NCBIfam" id="TIGR03370">
    <property type="entry name" value="VPLPA-CTERM"/>
    <property type="match status" value="1"/>
</dbReference>
<name>A0A2S5JDU1_9RHOB</name>
<keyword evidence="2" id="KW-0732">Signal</keyword>
<dbReference type="NCBIfam" id="TIGR02595">
    <property type="entry name" value="PEP_CTERM"/>
    <property type="match status" value="1"/>
</dbReference>
<reference evidence="3 4" key="1">
    <citation type="submission" date="2018-01" db="EMBL/GenBank/DDBJ databases">
        <title>Genomic Encyclopedia of Archaeal and Bacterial Type Strains, Phase II (KMG-II): from individual species to whole genera.</title>
        <authorList>
            <person name="Goeker M."/>
        </authorList>
    </citation>
    <scope>NUCLEOTIDE SEQUENCE [LARGE SCALE GENOMIC DNA]</scope>
    <source>
        <strain evidence="3 4">DSM 12048</strain>
    </source>
</reference>
<dbReference type="InterPro" id="IPR013424">
    <property type="entry name" value="Ice-binding_C"/>
</dbReference>
<comment type="caution">
    <text evidence="3">The sequence shown here is derived from an EMBL/GenBank/DDBJ whole genome shotgun (WGS) entry which is preliminary data.</text>
</comment>
<keyword evidence="4" id="KW-1185">Reference proteome</keyword>
<organism evidence="3 4">
    <name type="scientific">Albidovulum inexpectatum</name>
    <dbReference type="NCBI Taxonomy" id="196587"/>
    <lineage>
        <taxon>Bacteria</taxon>
        <taxon>Pseudomonadati</taxon>
        <taxon>Pseudomonadota</taxon>
        <taxon>Alphaproteobacteria</taxon>
        <taxon>Rhodobacterales</taxon>
        <taxon>Paracoccaceae</taxon>
        <taxon>Albidovulum</taxon>
    </lineage>
</organism>
<dbReference type="AlphaFoldDB" id="A0A2S5JDU1"/>
<evidence type="ECO:0000256" key="2">
    <source>
        <dbReference type="SAM" id="SignalP"/>
    </source>
</evidence>
<evidence type="ECO:0000313" key="3">
    <source>
        <dbReference type="EMBL" id="PPB79662.1"/>
    </source>
</evidence>
<protein>
    <submittedName>
        <fullName evidence="3">Putative secreted protein</fullName>
    </submittedName>
</protein>
<feature type="chain" id="PRO_5015664235" evidence="2">
    <location>
        <begin position="22"/>
        <end position="220"/>
    </location>
</feature>
<keyword evidence="1" id="KW-0472">Membrane</keyword>
<gene>
    <name evidence="3" type="ORF">LV82_02679</name>
</gene>
<feature type="signal peptide" evidence="2">
    <location>
        <begin position="1"/>
        <end position="21"/>
    </location>
</feature>
<proteinExistence type="predicted"/>
<keyword evidence="1" id="KW-0812">Transmembrane</keyword>
<feature type="transmembrane region" description="Helical" evidence="1">
    <location>
        <begin position="194"/>
        <end position="213"/>
    </location>
</feature>
<accession>A0A2S5JDU1</accession>
<sequence>MVSKVFTAAAMALGTICAATASGAYVIDFTKASTGASGTLYGGSVSWTMTASDVLNNSQAFDGNSMPSGTGLSFETDGYGVGKNDDEITNYANNKWEWVKVSFSAPVMVDALYFLDLFQAKDGSSLEVAQASINGGFPVISMYATDVAGTGAPGFVGATFAAISVTEIFFTVMSSNDAYGYADGALAGIGIAPVPVPAAGLLLLGGLGGLAALRRRRKTA</sequence>
<dbReference type="InterPro" id="IPR022472">
    <property type="entry name" value="VPLPA-CTERM"/>
</dbReference>